<organism evidence="2 3">
    <name type="scientific">Pseudoduganella violacea</name>
    <dbReference type="NCBI Taxonomy" id="1715466"/>
    <lineage>
        <taxon>Bacteria</taxon>
        <taxon>Pseudomonadati</taxon>
        <taxon>Pseudomonadota</taxon>
        <taxon>Betaproteobacteria</taxon>
        <taxon>Burkholderiales</taxon>
        <taxon>Oxalobacteraceae</taxon>
        <taxon>Telluria group</taxon>
        <taxon>Pseudoduganella</taxon>
    </lineage>
</organism>
<protein>
    <submittedName>
        <fullName evidence="2">Uncharacterized protein</fullName>
    </submittedName>
</protein>
<name>A0A7W5FWT1_9BURK</name>
<evidence type="ECO:0000313" key="2">
    <source>
        <dbReference type="EMBL" id="MBB3122166.1"/>
    </source>
</evidence>
<proteinExistence type="predicted"/>
<accession>A0A7W5FWT1</accession>
<keyword evidence="1" id="KW-0732">Signal</keyword>
<sequence length="135" mass="14360">MLTRHWYGLLLAAAVPVLAQAQVQAQTGPRIPVEDFTPLLLQAIDAPSGTAQGTLIGPAAQAISQHFAASTPIRVDVSTQLVYAQHGCRRLQVAVWQDDVRLQPGAAPARQSITFGINYCLDGKPPADLTKGAPR</sequence>
<feature type="signal peptide" evidence="1">
    <location>
        <begin position="1"/>
        <end position="21"/>
    </location>
</feature>
<gene>
    <name evidence="2" type="ORF">FHS03_005263</name>
</gene>
<evidence type="ECO:0000256" key="1">
    <source>
        <dbReference type="SAM" id="SignalP"/>
    </source>
</evidence>
<dbReference type="AlphaFoldDB" id="A0A7W5FWT1"/>
<evidence type="ECO:0000313" key="3">
    <source>
        <dbReference type="Proteomes" id="UP000541535"/>
    </source>
</evidence>
<comment type="caution">
    <text evidence="2">The sequence shown here is derived from an EMBL/GenBank/DDBJ whole genome shotgun (WGS) entry which is preliminary data.</text>
</comment>
<feature type="chain" id="PRO_5031572679" evidence="1">
    <location>
        <begin position="22"/>
        <end position="135"/>
    </location>
</feature>
<dbReference type="EMBL" id="JACHXD010000025">
    <property type="protein sequence ID" value="MBB3122166.1"/>
    <property type="molecule type" value="Genomic_DNA"/>
</dbReference>
<reference evidence="2 3" key="1">
    <citation type="submission" date="2020-08" db="EMBL/GenBank/DDBJ databases">
        <title>Genomic Encyclopedia of Type Strains, Phase III (KMG-III): the genomes of soil and plant-associated and newly described type strains.</title>
        <authorList>
            <person name="Whitman W."/>
        </authorList>
    </citation>
    <scope>NUCLEOTIDE SEQUENCE [LARGE SCALE GENOMIC DNA]</scope>
    <source>
        <strain evidence="2 3">CECT 8897</strain>
    </source>
</reference>
<dbReference type="RefSeq" id="WP_183443837.1">
    <property type="nucleotide sequence ID" value="NZ_JACHXD010000025.1"/>
</dbReference>
<dbReference type="Proteomes" id="UP000541535">
    <property type="component" value="Unassembled WGS sequence"/>
</dbReference>
<keyword evidence="3" id="KW-1185">Reference proteome</keyword>